<keyword evidence="1" id="KW-0732">Signal</keyword>
<organism evidence="2 3">
    <name type="scientific">Cylindrotheca closterium</name>
    <dbReference type="NCBI Taxonomy" id="2856"/>
    <lineage>
        <taxon>Eukaryota</taxon>
        <taxon>Sar</taxon>
        <taxon>Stramenopiles</taxon>
        <taxon>Ochrophyta</taxon>
        <taxon>Bacillariophyta</taxon>
        <taxon>Bacillariophyceae</taxon>
        <taxon>Bacillariophycidae</taxon>
        <taxon>Bacillariales</taxon>
        <taxon>Bacillariaceae</taxon>
        <taxon>Cylindrotheca</taxon>
    </lineage>
</organism>
<feature type="non-terminal residue" evidence="2">
    <location>
        <position position="92"/>
    </location>
</feature>
<accession>A0AAD2FIJ1</accession>
<dbReference type="InterPro" id="IPR027417">
    <property type="entry name" value="P-loop_NTPase"/>
</dbReference>
<feature type="chain" id="PRO_5041932166" evidence="1">
    <location>
        <begin position="29"/>
        <end position="92"/>
    </location>
</feature>
<dbReference type="AlphaFoldDB" id="A0AAD2FIJ1"/>
<reference evidence="2" key="1">
    <citation type="submission" date="2023-08" db="EMBL/GenBank/DDBJ databases">
        <authorList>
            <person name="Audoor S."/>
            <person name="Bilcke G."/>
        </authorList>
    </citation>
    <scope>NUCLEOTIDE SEQUENCE</scope>
</reference>
<evidence type="ECO:0000256" key="1">
    <source>
        <dbReference type="SAM" id="SignalP"/>
    </source>
</evidence>
<keyword evidence="3" id="KW-1185">Reference proteome</keyword>
<name>A0AAD2FIJ1_9STRA</name>
<protein>
    <submittedName>
        <fullName evidence="2">Uncharacterized protein</fullName>
    </submittedName>
</protein>
<dbReference type="EMBL" id="CAKOGP040001005">
    <property type="protein sequence ID" value="CAJ1941428.1"/>
    <property type="molecule type" value="Genomic_DNA"/>
</dbReference>
<dbReference type="SUPFAM" id="SSF52540">
    <property type="entry name" value="P-loop containing nucleoside triphosphate hydrolases"/>
    <property type="match status" value="1"/>
</dbReference>
<feature type="signal peptide" evidence="1">
    <location>
        <begin position="1"/>
        <end position="28"/>
    </location>
</feature>
<comment type="caution">
    <text evidence="2">The sequence shown here is derived from an EMBL/GenBank/DDBJ whole genome shotgun (WGS) entry which is preliminary data.</text>
</comment>
<proteinExistence type="predicted"/>
<gene>
    <name evidence="2" type="ORF">CYCCA115_LOCUS7515</name>
</gene>
<sequence>MDVRQVSYRNLALRLILFQIMALFFLNGNKPEQSESVLIEAPRTMTNTIIDSDGNEAYRAFMNKLAQCNVDQYVDLPMIAVMGDTSSGKSSL</sequence>
<evidence type="ECO:0000313" key="2">
    <source>
        <dbReference type="EMBL" id="CAJ1941428.1"/>
    </source>
</evidence>
<dbReference type="Proteomes" id="UP001295423">
    <property type="component" value="Unassembled WGS sequence"/>
</dbReference>
<dbReference type="Gene3D" id="3.40.50.300">
    <property type="entry name" value="P-loop containing nucleotide triphosphate hydrolases"/>
    <property type="match status" value="1"/>
</dbReference>
<evidence type="ECO:0000313" key="3">
    <source>
        <dbReference type="Proteomes" id="UP001295423"/>
    </source>
</evidence>